<feature type="domain" description="NPH3" evidence="5">
    <location>
        <begin position="221"/>
        <end position="482"/>
    </location>
</feature>
<evidence type="ECO:0000256" key="1">
    <source>
        <dbReference type="ARBA" id="ARBA00004906"/>
    </source>
</evidence>
<dbReference type="EMBL" id="BPVZ01000055">
    <property type="protein sequence ID" value="GKV20641.1"/>
    <property type="molecule type" value="Genomic_DNA"/>
</dbReference>
<keyword evidence="7" id="KW-1185">Reference proteome</keyword>
<evidence type="ECO:0000259" key="4">
    <source>
        <dbReference type="PROSITE" id="PS50097"/>
    </source>
</evidence>
<gene>
    <name evidence="6" type="ORF">SLEP1_g30738</name>
</gene>
<dbReference type="Gene3D" id="3.30.710.10">
    <property type="entry name" value="Potassium Channel Kv1.1, Chain A"/>
    <property type="match status" value="1"/>
</dbReference>
<dbReference type="PROSITE" id="PS51649">
    <property type="entry name" value="NPH3"/>
    <property type="match status" value="1"/>
</dbReference>
<dbReference type="Proteomes" id="UP001054252">
    <property type="component" value="Unassembled WGS sequence"/>
</dbReference>
<evidence type="ECO:0000259" key="5">
    <source>
        <dbReference type="PROSITE" id="PS51649"/>
    </source>
</evidence>
<name>A0AAV5K6Z2_9ROSI</name>
<dbReference type="AlphaFoldDB" id="A0AAV5K6Z2"/>
<evidence type="ECO:0000256" key="2">
    <source>
        <dbReference type="ARBA" id="ARBA00022786"/>
    </source>
</evidence>
<dbReference type="InterPro" id="IPR027356">
    <property type="entry name" value="NPH3_dom"/>
</dbReference>
<feature type="domain" description="BTB" evidence="4">
    <location>
        <begin position="54"/>
        <end position="126"/>
    </location>
</feature>
<protein>
    <submittedName>
        <fullName evidence="6">Uncharacterized protein</fullName>
    </submittedName>
</protein>
<dbReference type="InterPro" id="IPR011333">
    <property type="entry name" value="SKP1/BTB/POZ_sf"/>
</dbReference>
<accession>A0AAV5K6Z2</accession>
<comment type="pathway">
    <text evidence="1">Protein modification; protein ubiquitination.</text>
</comment>
<dbReference type="PANTHER" id="PTHR32370">
    <property type="entry name" value="OS12G0117600 PROTEIN"/>
    <property type="match status" value="1"/>
</dbReference>
<dbReference type="Pfam" id="PF00651">
    <property type="entry name" value="BTB"/>
    <property type="match status" value="1"/>
</dbReference>
<keyword evidence="2" id="KW-0833">Ubl conjugation pathway</keyword>
<sequence length="554" mass="63967">MKYKAVTPRQDEVTRESEPCKPSQCVIYPVNSDMIAEDVERINKNWIVWTKATKDLIVQVGDYSFHLHKLPMVSRSGYLNRLVFERRNGSEKGSNQKIRLENFPGGSDTFELVAKFCYRWKIDVTAENIAPLHCAAHFLEMSDDLESGNLISKTEAFISYVIFSSWKGTFQILKSCESLSFWAKELQILKQCSDAIACKVCTEPKASVFVDTGKVEEMAENWWFEDVSALRIDHFIEVIESIKRRGMKSELVGSCIELWTSRWLSRVNNELENEIPSHLNQQLQRVTVESLIRVLPVEEYSVSCNFLLQLVKLGLLKKINLELLNQIGKRIVSMLEQCQVQDLLVKNDVDDDTTYDVRIVIRVVECYAMLAIKHPAPRIHAVGRLLDGYLTLIAQDKYLTVKGFRSLAEALPKSARFCDDNLYRAIDMYLKAHPLLEEEDRTSVCRAMDYNKLSQEARQHVMKNNRLPLQITTQAMLLEQVHSTRSIMTGFGSNYRRTKAQTIIRVSKGLEKEQMTSMKEIKMMRKEVETMKMQLNKLQMCKMKIQKQMGKCIK</sequence>
<dbReference type="PROSITE" id="PS50097">
    <property type="entry name" value="BTB"/>
    <property type="match status" value="1"/>
</dbReference>
<dbReference type="InterPro" id="IPR043454">
    <property type="entry name" value="NPH3/RPT2-like"/>
</dbReference>
<organism evidence="6 7">
    <name type="scientific">Rubroshorea leprosula</name>
    <dbReference type="NCBI Taxonomy" id="152421"/>
    <lineage>
        <taxon>Eukaryota</taxon>
        <taxon>Viridiplantae</taxon>
        <taxon>Streptophyta</taxon>
        <taxon>Embryophyta</taxon>
        <taxon>Tracheophyta</taxon>
        <taxon>Spermatophyta</taxon>
        <taxon>Magnoliopsida</taxon>
        <taxon>eudicotyledons</taxon>
        <taxon>Gunneridae</taxon>
        <taxon>Pentapetalae</taxon>
        <taxon>rosids</taxon>
        <taxon>malvids</taxon>
        <taxon>Malvales</taxon>
        <taxon>Dipterocarpaceae</taxon>
        <taxon>Rubroshorea</taxon>
    </lineage>
</organism>
<comment type="similarity">
    <text evidence="3">Belongs to the NPH3 family.</text>
</comment>
<dbReference type="SMART" id="SM00225">
    <property type="entry name" value="BTB"/>
    <property type="match status" value="1"/>
</dbReference>
<evidence type="ECO:0000313" key="7">
    <source>
        <dbReference type="Proteomes" id="UP001054252"/>
    </source>
</evidence>
<comment type="caution">
    <text evidence="6">The sequence shown here is derived from an EMBL/GenBank/DDBJ whole genome shotgun (WGS) entry which is preliminary data.</text>
</comment>
<reference evidence="6 7" key="1">
    <citation type="journal article" date="2021" name="Commun. Biol.">
        <title>The genome of Shorea leprosula (Dipterocarpaceae) highlights the ecological relevance of drought in aseasonal tropical rainforests.</title>
        <authorList>
            <person name="Ng K.K.S."/>
            <person name="Kobayashi M.J."/>
            <person name="Fawcett J.A."/>
            <person name="Hatakeyama M."/>
            <person name="Paape T."/>
            <person name="Ng C.H."/>
            <person name="Ang C.C."/>
            <person name="Tnah L.H."/>
            <person name="Lee C.T."/>
            <person name="Nishiyama T."/>
            <person name="Sese J."/>
            <person name="O'Brien M.J."/>
            <person name="Copetti D."/>
            <person name="Mohd Noor M.I."/>
            <person name="Ong R.C."/>
            <person name="Putra M."/>
            <person name="Sireger I.Z."/>
            <person name="Indrioko S."/>
            <person name="Kosugi Y."/>
            <person name="Izuno A."/>
            <person name="Isagi Y."/>
            <person name="Lee S.L."/>
            <person name="Shimizu K.K."/>
        </authorList>
    </citation>
    <scope>NUCLEOTIDE SEQUENCE [LARGE SCALE GENOMIC DNA]</scope>
    <source>
        <strain evidence="6">214</strain>
    </source>
</reference>
<evidence type="ECO:0000313" key="6">
    <source>
        <dbReference type="EMBL" id="GKV20641.1"/>
    </source>
</evidence>
<evidence type="ECO:0000256" key="3">
    <source>
        <dbReference type="PROSITE-ProRule" id="PRU00982"/>
    </source>
</evidence>
<proteinExistence type="inferred from homology"/>
<dbReference type="SUPFAM" id="SSF54695">
    <property type="entry name" value="POZ domain"/>
    <property type="match status" value="1"/>
</dbReference>
<dbReference type="Pfam" id="PF03000">
    <property type="entry name" value="NPH3"/>
    <property type="match status" value="1"/>
</dbReference>
<dbReference type="InterPro" id="IPR000210">
    <property type="entry name" value="BTB/POZ_dom"/>
</dbReference>